<keyword evidence="4" id="KW-0540">Nuclease</keyword>
<dbReference type="HAMAP" id="MF_00048">
    <property type="entry name" value="UPF0102"/>
    <property type="match status" value="1"/>
</dbReference>
<dbReference type="InterPro" id="IPR011856">
    <property type="entry name" value="tRNA_endonuc-like_dom_sf"/>
</dbReference>
<comment type="similarity">
    <text evidence="1 2">Belongs to the UPF0102 family.</text>
</comment>
<feature type="region of interest" description="Disordered" evidence="3">
    <location>
        <begin position="1"/>
        <end position="20"/>
    </location>
</feature>
<dbReference type="AlphaFoldDB" id="A0A1T4LPZ5"/>
<evidence type="ECO:0000313" key="4">
    <source>
        <dbReference type="EMBL" id="SJZ56753.1"/>
    </source>
</evidence>
<dbReference type="SUPFAM" id="SSF52980">
    <property type="entry name" value="Restriction endonuclease-like"/>
    <property type="match status" value="1"/>
</dbReference>
<feature type="compositionally biased region" description="Polar residues" evidence="3">
    <location>
        <begin position="1"/>
        <end position="17"/>
    </location>
</feature>
<keyword evidence="5" id="KW-1185">Reference proteome</keyword>
<dbReference type="InterPro" id="IPR011335">
    <property type="entry name" value="Restrct_endonuc-II-like"/>
</dbReference>
<evidence type="ECO:0000313" key="5">
    <source>
        <dbReference type="Proteomes" id="UP000190395"/>
    </source>
</evidence>
<dbReference type="PANTHER" id="PTHR34039:SF1">
    <property type="entry name" value="UPF0102 PROTEIN YRAN"/>
    <property type="match status" value="1"/>
</dbReference>
<dbReference type="EMBL" id="FUXC01000002">
    <property type="protein sequence ID" value="SJZ56753.1"/>
    <property type="molecule type" value="Genomic_DNA"/>
</dbReference>
<dbReference type="GO" id="GO:0004519">
    <property type="term" value="F:endonuclease activity"/>
    <property type="evidence" value="ECO:0007669"/>
    <property type="project" value="UniProtKB-KW"/>
</dbReference>
<keyword evidence="4" id="KW-0255">Endonuclease</keyword>
<dbReference type="Gene3D" id="3.40.1350.10">
    <property type="match status" value="1"/>
</dbReference>
<proteinExistence type="inferred from homology"/>
<dbReference type="InterPro" id="IPR003509">
    <property type="entry name" value="UPF0102_YraN-like"/>
</dbReference>
<dbReference type="RefSeq" id="WP_234969882.1">
    <property type="nucleotide sequence ID" value="NZ_FUXC01000002.1"/>
</dbReference>
<gene>
    <name evidence="4" type="ORF">SAMN02745152_00636</name>
</gene>
<dbReference type="Proteomes" id="UP000190395">
    <property type="component" value="Unassembled WGS sequence"/>
</dbReference>
<evidence type="ECO:0000256" key="2">
    <source>
        <dbReference type="HAMAP-Rule" id="MF_00048"/>
    </source>
</evidence>
<dbReference type="NCBIfam" id="NF009150">
    <property type="entry name" value="PRK12497.1-3"/>
    <property type="match status" value="1"/>
</dbReference>
<sequence>MTRLSDSILSEQPSKRSVGNDGENRAALFLESRGYTIIARNWRTRFGEIDIIAQKSDLLVFAEVKTLPSGGLETLAHELNLRKQKRIIETSKFFLAKHRQYNNSKIRFDVLAIDVPELEPVYHIEDAFSELV</sequence>
<dbReference type="CDD" id="cd20736">
    <property type="entry name" value="PoNe_Nuclease"/>
    <property type="match status" value="1"/>
</dbReference>
<dbReference type="Pfam" id="PF02021">
    <property type="entry name" value="UPF0102"/>
    <property type="match status" value="1"/>
</dbReference>
<protein>
    <recommendedName>
        <fullName evidence="2">UPF0102 protein SAMN02745152_00636</fullName>
    </recommendedName>
</protein>
<reference evidence="4 5" key="1">
    <citation type="submission" date="2017-02" db="EMBL/GenBank/DDBJ databases">
        <authorList>
            <person name="Peterson S.W."/>
        </authorList>
    </citation>
    <scope>NUCLEOTIDE SEQUENCE [LARGE SCALE GENOMIC DNA]</scope>
    <source>
        <strain evidence="4 5">ATCC BAA-909</strain>
    </source>
</reference>
<dbReference type="GeneID" id="303366904"/>
<dbReference type="PANTHER" id="PTHR34039">
    <property type="entry name" value="UPF0102 PROTEIN YRAN"/>
    <property type="match status" value="1"/>
</dbReference>
<evidence type="ECO:0000256" key="3">
    <source>
        <dbReference type="SAM" id="MobiDB-lite"/>
    </source>
</evidence>
<organism evidence="4 5">
    <name type="scientific">Treponema berlinense</name>
    <dbReference type="NCBI Taxonomy" id="225004"/>
    <lineage>
        <taxon>Bacteria</taxon>
        <taxon>Pseudomonadati</taxon>
        <taxon>Spirochaetota</taxon>
        <taxon>Spirochaetia</taxon>
        <taxon>Spirochaetales</taxon>
        <taxon>Treponemataceae</taxon>
        <taxon>Treponema</taxon>
    </lineage>
</organism>
<evidence type="ECO:0000256" key="1">
    <source>
        <dbReference type="ARBA" id="ARBA00006738"/>
    </source>
</evidence>
<keyword evidence="4" id="KW-0378">Hydrolase</keyword>
<dbReference type="NCBIfam" id="TIGR00252">
    <property type="entry name" value="YraN family protein"/>
    <property type="match status" value="1"/>
</dbReference>
<name>A0A1T4LPZ5_9SPIR</name>
<dbReference type="GO" id="GO:0003676">
    <property type="term" value="F:nucleic acid binding"/>
    <property type="evidence" value="ECO:0007669"/>
    <property type="project" value="InterPro"/>
</dbReference>
<accession>A0A1T4LPZ5</accession>
<dbReference type="STRING" id="225004.SAMN02745152_00636"/>